<organism evidence="1">
    <name type="scientific">Leptospira borgpetersenii serovar Ballum</name>
    <dbReference type="NCBI Taxonomy" id="280505"/>
    <lineage>
        <taxon>Bacteria</taxon>
        <taxon>Pseudomonadati</taxon>
        <taxon>Spirochaetota</taxon>
        <taxon>Spirochaetia</taxon>
        <taxon>Leptospirales</taxon>
        <taxon>Leptospiraceae</taxon>
        <taxon>Leptospira</taxon>
    </lineage>
</organism>
<dbReference type="RefSeq" id="WP_002739250.1">
    <property type="nucleotide sequence ID" value="NZ_CP012029.1"/>
</dbReference>
<name>A0A0E3B4X6_LEPBO</name>
<proteinExistence type="predicted"/>
<dbReference type="PATRIC" id="fig|280505.15.peg.2146"/>
<dbReference type="EMBL" id="CP012029">
    <property type="protein sequence ID" value="ALO26452.1"/>
    <property type="molecule type" value="Genomic_DNA"/>
</dbReference>
<gene>
    <name evidence="1" type="ORF">LBBP_02195</name>
</gene>
<dbReference type="GeneID" id="61172848"/>
<reference evidence="1 2" key="1">
    <citation type="journal article" date="2015" name="PLoS Negl. Trop. Dis.">
        <title>Distribution of Plasmids in Distinct Leptospira Pathogenic Species.</title>
        <authorList>
            <person name="Wang Y."/>
            <person name="Zhuang X."/>
            <person name="Zhong Y."/>
            <person name="Zhang C."/>
            <person name="Zhang Y."/>
            <person name="Zeng L."/>
            <person name="Zhu Y."/>
            <person name="He P."/>
            <person name="Dong K."/>
            <person name="Pal U."/>
            <person name="Guo X."/>
            <person name="Qin J."/>
        </authorList>
    </citation>
    <scope>NUCLEOTIDE SEQUENCE [LARGE SCALE GENOMIC DNA]</scope>
    <source>
        <strain evidence="1 2">56604</strain>
    </source>
</reference>
<dbReference type="Proteomes" id="UP000058857">
    <property type="component" value="Chromosome 1"/>
</dbReference>
<accession>A0A0E3B4X6</accession>
<dbReference type="AlphaFoldDB" id="A0A0E3B4X6"/>
<sequence length="71" mass="8156">MIRTNEYEKIRKQALKELDAMLESGGEGLAVWHLMYIQDKPEPKYYPLEVGVGNVTTLPQGESLFNDRCLQ</sequence>
<protein>
    <submittedName>
        <fullName evidence="1">Uncharacterized protein</fullName>
    </submittedName>
</protein>
<evidence type="ECO:0000313" key="1">
    <source>
        <dbReference type="EMBL" id="ALO26452.1"/>
    </source>
</evidence>
<evidence type="ECO:0000313" key="2">
    <source>
        <dbReference type="Proteomes" id="UP000058857"/>
    </source>
</evidence>